<evidence type="ECO:0000313" key="1">
    <source>
        <dbReference type="EMBL" id="KAJ8034990.1"/>
    </source>
</evidence>
<proteinExistence type="predicted"/>
<accession>A0A9Q1BY82</accession>
<gene>
    <name evidence="1" type="ORF">HOLleu_22050</name>
</gene>
<sequence length="66" mass="7751">MHDVTFETDRRPKTSPVTLQIQLEPSPKRAKFPLKTIHINTVAVRQNRKVLRKNLHRPGEIAKRRT</sequence>
<comment type="caution">
    <text evidence="1">The sequence shown here is derived from an EMBL/GenBank/DDBJ whole genome shotgun (WGS) entry which is preliminary data.</text>
</comment>
<dbReference type="EMBL" id="JAIZAY010000010">
    <property type="protein sequence ID" value="KAJ8034990.1"/>
    <property type="molecule type" value="Genomic_DNA"/>
</dbReference>
<dbReference type="Proteomes" id="UP001152320">
    <property type="component" value="Chromosome 10"/>
</dbReference>
<organism evidence="1 2">
    <name type="scientific">Holothuria leucospilota</name>
    <name type="common">Black long sea cucumber</name>
    <name type="synonym">Mertensiothuria leucospilota</name>
    <dbReference type="NCBI Taxonomy" id="206669"/>
    <lineage>
        <taxon>Eukaryota</taxon>
        <taxon>Metazoa</taxon>
        <taxon>Echinodermata</taxon>
        <taxon>Eleutherozoa</taxon>
        <taxon>Echinozoa</taxon>
        <taxon>Holothuroidea</taxon>
        <taxon>Aspidochirotacea</taxon>
        <taxon>Aspidochirotida</taxon>
        <taxon>Holothuriidae</taxon>
        <taxon>Holothuria</taxon>
    </lineage>
</organism>
<protein>
    <submittedName>
        <fullName evidence="1">Uncharacterized protein</fullName>
    </submittedName>
</protein>
<keyword evidence="2" id="KW-1185">Reference proteome</keyword>
<dbReference type="AlphaFoldDB" id="A0A9Q1BY82"/>
<reference evidence="1" key="1">
    <citation type="submission" date="2021-10" db="EMBL/GenBank/DDBJ databases">
        <title>Tropical sea cucumber genome reveals ecological adaptation and Cuvierian tubules defense mechanism.</title>
        <authorList>
            <person name="Chen T."/>
        </authorList>
    </citation>
    <scope>NUCLEOTIDE SEQUENCE</scope>
    <source>
        <strain evidence="1">Nanhai2018</strain>
        <tissue evidence="1">Muscle</tissue>
    </source>
</reference>
<name>A0A9Q1BY82_HOLLE</name>
<evidence type="ECO:0000313" key="2">
    <source>
        <dbReference type="Proteomes" id="UP001152320"/>
    </source>
</evidence>